<evidence type="ECO:0000256" key="7">
    <source>
        <dbReference type="ARBA" id="ARBA00023141"/>
    </source>
</evidence>
<dbReference type="AlphaFoldDB" id="A0A290XDR1"/>
<dbReference type="InterPro" id="IPR001240">
    <property type="entry name" value="PRAI_dom"/>
</dbReference>
<evidence type="ECO:0000256" key="3">
    <source>
        <dbReference type="ARBA" id="ARBA00012572"/>
    </source>
</evidence>
<dbReference type="CDD" id="cd00405">
    <property type="entry name" value="PRAI"/>
    <property type="match status" value="1"/>
</dbReference>
<dbReference type="InterPro" id="IPR044643">
    <property type="entry name" value="TrpF_fam"/>
</dbReference>
<name>A0A290XDR1_9GAMM</name>
<keyword evidence="5 9" id="KW-0028">Amino-acid biosynthesis</keyword>
<dbReference type="HAMAP" id="MF_00135">
    <property type="entry name" value="PRAI"/>
    <property type="match status" value="1"/>
</dbReference>
<evidence type="ECO:0000256" key="8">
    <source>
        <dbReference type="ARBA" id="ARBA00023235"/>
    </source>
</evidence>
<evidence type="ECO:0000256" key="6">
    <source>
        <dbReference type="ARBA" id="ARBA00022822"/>
    </source>
</evidence>
<evidence type="ECO:0000313" key="12">
    <source>
        <dbReference type="Proteomes" id="UP000218968"/>
    </source>
</evidence>
<evidence type="ECO:0000256" key="5">
    <source>
        <dbReference type="ARBA" id="ARBA00022605"/>
    </source>
</evidence>
<proteinExistence type="inferred from homology"/>
<evidence type="ECO:0000256" key="1">
    <source>
        <dbReference type="ARBA" id="ARBA00001164"/>
    </source>
</evidence>
<dbReference type="EC" id="5.3.1.24" evidence="3 9"/>
<dbReference type="KEGG" id="lum:CNR27_06965"/>
<evidence type="ECO:0000313" key="11">
    <source>
        <dbReference type="EMBL" id="ATD67213.1"/>
    </source>
</evidence>
<dbReference type="PANTHER" id="PTHR42894">
    <property type="entry name" value="N-(5'-PHOSPHORIBOSYL)ANTHRANILATE ISOMERASE"/>
    <property type="match status" value="1"/>
</dbReference>
<dbReference type="Gene3D" id="3.20.20.70">
    <property type="entry name" value="Aldolase class I"/>
    <property type="match status" value="1"/>
</dbReference>
<organism evidence="11 12">
    <name type="scientific">Luteimonas chenhongjianii</name>
    <dbReference type="NCBI Taxonomy" id="2006110"/>
    <lineage>
        <taxon>Bacteria</taxon>
        <taxon>Pseudomonadati</taxon>
        <taxon>Pseudomonadota</taxon>
        <taxon>Gammaproteobacteria</taxon>
        <taxon>Lysobacterales</taxon>
        <taxon>Lysobacteraceae</taxon>
        <taxon>Luteimonas</taxon>
    </lineage>
</organism>
<comment type="similarity">
    <text evidence="9">Belongs to the TrpF family.</text>
</comment>
<dbReference type="RefSeq" id="WP_096297535.1">
    <property type="nucleotide sequence ID" value="NZ_CP023406.1"/>
</dbReference>
<evidence type="ECO:0000256" key="2">
    <source>
        <dbReference type="ARBA" id="ARBA00004664"/>
    </source>
</evidence>
<dbReference type="InterPro" id="IPR013785">
    <property type="entry name" value="Aldolase_TIM"/>
</dbReference>
<dbReference type="SUPFAM" id="SSF51366">
    <property type="entry name" value="Ribulose-phoshate binding barrel"/>
    <property type="match status" value="1"/>
</dbReference>
<protein>
    <recommendedName>
        <fullName evidence="4 9">N-(5'-phosphoribosyl)anthranilate isomerase</fullName>
        <shortName evidence="9">PRAI</shortName>
        <ecNumber evidence="3 9">5.3.1.24</ecNumber>
    </recommendedName>
</protein>
<dbReference type="EMBL" id="CP023406">
    <property type="protein sequence ID" value="ATD67213.1"/>
    <property type="molecule type" value="Genomic_DNA"/>
</dbReference>
<keyword evidence="7 9" id="KW-0057">Aromatic amino acid biosynthesis</keyword>
<dbReference type="OrthoDB" id="9796196at2"/>
<dbReference type="Pfam" id="PF00697">
    <property type="entry name" value="PRAI"/>
    <property type="match status" value="1"/>
</dbReference>
<evidence type="ECO:0000259" key="10">
    <source>
        <dbReference type="Pfam" id="PF00697"/>
    </source>
</evidence>
<keyword evidence="8 9" id="KW-0413">Isomerase</keyword>
<dbReference type="GO" id="GO:0004640">
    <property type="term" value="F:phosphoribosylanthranilate isomerase activity"/>
    <property type="evidence" value="ECO:0007669"/>
    <property type="project" value="UniProtKB-UniRule"/>
</dbReference>
<keyword evidence="12" id="KW-1185">Reference proteome</keyword>
<dbReference type="GO" id="GO:0000162">
    <property type="term" value="P:L-tryptophan biosynthetic process"/>
    <property type="evidence" value="ECO:0007669"/>
    <property type="project" value="UniProtKB-UniRule"/>
</dbReference>
<evidence type="ECO:0000256" key="9">
    <source>
        <dbReference type="HAMAP-Rule" id="MF_00135"/>
    </source>
</evidence>
<keyword evidence="6 9" id="KW-0822">Tryptophan biosynthesis</keyword>
<dbReference type="InterPro" id="IPR011060">
    <property type="entry name" value="RibuloseP-bd_barrel"/>
</dbReference>
<dbReference type="PANTHER" id="PTHR42894:SF1">
    <property type="entry name" value="N-(5'-PHOSPHORIBOSYL)ANTHRANILATE ISOMERASE"/>
    <property type="match status" value="1"/>
</dbReference>
<evidence type="ECO:0000256" key="4">
    <source>
        <dbReference type="ARBA" id="ARBA00022272"/>
    </source>
</evidence>
<accession>A0A290XDR1</accession>
<comment type="catalytic activity">
    <reaction evidence="1 9">
        <text>N-(5-phospho-beta-D-ribosyl)anthranilate = 1-(2-carboxyphenylamino)-1-deoxy-D-ribulose 5-phosphate</text>
        <dbReference type="Rhea" id="RHEA:21540"/>
        <dbReference type="ChEBI" id="CHEBI:18277"/>
        <dbReference type="ChEBI" id="CHEBI:58613"/>
        <dbReference type="EC" id="5.3.1.24"/>
    </reaction>
</comment>
<reference evidence="12" key="1">
    <citation type="submission" date="2017-09" db="EMBL/GenBank/DDBJ databases">
        <title>Luteimonas liuhanmingii sp.nov., isolated from the intestinal contents of Tibetan Plateau Pika in Yushu, Qinghai Province, China.</title>
        <authorList>
            <person name="Gui Z."/>
        </authorList>
    </citation>
    <scope>NUCLEOTIDE SEQUENCE [LARGE SCALE GENOMIC DNA]</scope>
    <source>
        <strain evidence="12">100111</strain>
    </source>
</reference>
<comment type="pathway">
    <text evidence="2 9">Amino-acid biosynthesis; L-tryptophan biosynthesis; L-tryptophan from chorismate: step 3/5.</text>
</comment>
<dbReference type="UniPathway" id="UPA00035">
    <property type="reaction ID" value="UER00042"/>
</dbReference>
<dbReference type="Proteomes" id="UP000218968">
    <property type="component" value="Chromosome"/>
</dbReference>
<gene>
    <name evidence="9" type="primary">trpF</name>
    <name evidence="11" type="ORF">CNR27_06965</name>
</gene>
<sequence>MSAAAEPLIKFCGLTRQEDVALAIELGVDCIGLVFAARSPRRLTLDAAVGLRTAVPASMRVVALTMDAPADEVAAVVSVVRPDILQFHGAEDDAFCARFGLPYWKAIAMGGDRQTALRSLGDWPGASAFLFDGHAAGEPGGSGERFDWNALPTSLDRPFWLAGGLDAGNVARAISVARPAGVDVSSGIESAAGIKDAARMRAFVDAARGRR</sequence>
<feature type="domain" description="N-(5'phosphoribosyl) anthranilate isomerase (PRAI)" evidence="10">
    <location>
        <begin position="10"/>
        <end position="205"/>
    </location>
</feature>